<keyword evidence="3" id="KW-1185">Reference proteome</keyword>
<evidence type="ECO:0000313" key="2">
    <source>
        <dbReference type="EMBL" id="KZE35151.1"/>
    </source>
</evidence>
<protein>
    <submittedName>
        <fullName evidence="2">MEKHLA domain protein</fullName>
    </submittedName>
</protein>
<reference evidence="3" key="1">
    <citation type="submission" date="2016-01" db="EMBL/GenBank/DDBJ databases">
        <title>Draft genome of Chromobacterium sp. F49.</title>
        <authorList>
            <person name="Hong K.W."/>
        </authorList>
    </citation>
    <scope>NUCLEOTIDE SEQUENCE [LARGE SCALE GENOMIC DNA]</scope>
    <source>
        <strain evidence="3">CN10</strain>
    </source>
</reference>
<comment type="caution">
    <text evidence="2">The sequence shown here is derived from an EMBL/GenBank/DDBJ whole genome shotgun (WGS) entry which is preliminary data.</text>
</comment>
<dbReference type="RefSeq" id="WP_066609607.1">
    <property type="nucleotide sequence ID" value="NZ_LQQU01000003.1"/>
</dbReference>
<dbReference type="Pfam" id="PF08670">
    <property type="entry name" value="MEKHLA"/>
    <property type="match status" value="1"/>
</dbReference>
<sequence length="153" mass="17784">MTPPLYANPDFFRLLTGSYQCLTGRPLLDPALAEAEAMRWLYEDAPFCVLAHDTAESPVFVYANRTAQRCFGYDWDKFTRLESRLSAEAPNRDERQRLLEAVQRDGFADGYRGLRIARDGRRFWIEDVTVWNLIDEDGAYHGQAATYRHWRDA</sequence>
<dbReference type="InterPro" id="IPR035965">
    <property type="entry name" value="PAS-like_dom_sf"/>
</dbReference>
<dbReference type="AlphaFoldDB" id="A0A163DQL6"/>
<evidence type="ECO:0000259" key="1">
    <source>
        <dbReference type="Pfam" id="PF08670"/>
    </source>
</evidence>
<accession>A0A163DQL6</accession>
<name>A0A163DQL6_9NEIS</name>
<organism evidence="2 3">
    <name type="scientific">Crenobacter luteus</name>
    <dbReference type="NCBI Taxonomy" id="1452487"/>
    <lineage>
        <taxon>Bacteria</taxon>
        <taxon>Pseudomonadati</taxon>
        <taxon>Pseudomonadota</taxon>
        <taxon>Betaproteobacteria</taxon>
        <taxon>Neisseriales</taxon>
        <taxon>Neisseriaceae</taxon>
        <taxon>Crenobacter</taxon>
    </lineage>
</organism>
<proteinExistence type="predicted"/>
<feature type="domain" description="MEKHLA" evidence="1">
    <location>
        <begin position="11"/>
        <end position="151"/>
    </location>
</feature>
<dbReference type="SUPFAM" id="SSF55785">
    <property type="entry name" value="PYP-like sensor domain (PAS domain)"/>
    <property type="match status" value="1"/>
</dbReference>
<dbReference type="InterPro" id="IPR013978">
    <property type="entry name" value="MEKHLA"/>
</dbReference>
<dbReference type="OrthoDB" id="9794448at2"/>
<dbReference type="EMBL" id="LQQU01000003">
    <property type="protein sequence ID" value="KZE35151.1"/>
    <property type="molecule type" value="Genomic_DNA"/>
</dbReference>
<gene>
    <name evidence="2" type="ORF">AVW16_05100</name>
</gene>
<dbReference type="Proteomes" id="UP000076625">
    <property type="component" value="Unassembled WGS sequence"/>
</dbReference>
<evidence type="ECO:0000313" key="3">
    <source>
        <dbReference type="Proteomes" id="UP000076625"/>
    </source>
</evidence>
<dbReference type="Gene3D" id="3.30.450.20">
    <property type="entry name" value="PAS domain"/>
    <property type="match status" value="1"/>
</dbReference>